<evidence type="ECO:0000313" key="3">
    <source>
        <dbReference type="Proteomes" id="UP001499974"/>
    </source>
</evidence>
<sequence>MSHLTTHPFTGRQLLLLLAGALALSALAAGLYGLARGPGGASPLPARTSGPVHDAEAVKIHDQPVDAHVDPQDRPLPHTGDPVTYARAVASSLFDWDTTTGFLPVDYTAPVLADADPSGEETPGLLIDVATYLPTLEQWLDLGAMEVAQSLAIDEASIPASWAVADEQARGQLRPGTTAVTINGTRRRSGTWDGTAAETSSPVSFTVFVACAPSFDRCHVLRLSELDNPLR</sequence>
<organism evidence="2 3">
    <name type="scientific">Nocardioides conyzicola</name>
    <dbReference type="NCBI Taxonomy" id="1651781"/>
    <lineage>
        <taxon>Bacteria</taxon>
        <taxon>Bacillati</taxon>
        <taxon>Actinomycetota</taxon>
        <taxon>Actinomycetes</taxon>
        <taxon>Propionibacteriales</taxon>
        <taxon>Nocardioidaceae</taxon>
        <taxon>Nocardioides</taxon>
    </lineage>
</organism>
<protein>
    <submittedName>
        <fullName evidence="2">Uncharacterized protein</fullName>
    </submittedName>
</protein>
<name>A0ABP8X505_9ACTN</name>
<dbReference type="EMBL" id="BAABKM010000002">
    <property type="protein sequence ID" value="GAA4699896.1"/>
    <property type="molecule type" value="Genomic_DNA"/>
</dbReference>
<gene>
    <name evidence="2" type="ORF">GCM10023349_15430</name>
</gene>
<feature type="compositionally biased region" description="Basic and acidic residues" evidence="1">
    <location>
        <begin position="62"/>
        <end position="76"/>
    </location>
</feature>
<reference evidence="3" key="1">
    <citation type="journal article" date="2019" name="Int. J. Syst. Evol. Microbiol.">
        <title>The Global Catalogue of Microorganisms (GCM) 10K type strain sequencing project: providing services to taxonomists for standard genome sequencing and annotation.</title>
        <authorList>
            <consortium name="The Broad Institute Genomics Platform"/>
            <consortium name="The Broad Institute Genome Sequencing Center for Infectious Disease"/>
            <person name="Wu L."/>
            <person name="Ma J."/>
        </authorList>
    </citation>
    <scope>NUCLEOTIDE SEQUENCE [LARGE SCALE GENOMIC DNA]</scope>
    <source>
        <strain evidence="3">JCM 18531</strain>
    </source>
</reference>
<keyword evidence="3" id="KW-1185">Reference proteome</keyword>
<accession>A0ABP8X505</accession>
<proteinExistence type="predicted"/>
<evidence type="ECO:0000256" key="1">
    <source>
        <dbReference type="SAM" id="MobiDB-lite"/>
    </source>
</evidence>
<comment type="caution">
    <text evidence="2">The sequence shown here is derived from an EMBL/GenBank/DDBJ whole genome shotgun (WGS) entry which is preliminary data.</text>
</comment>
<feature type="region of interest" description="Disordered" evidence="1">
    <location>
        <begin position="62"/>
        <end position="82"/>
    </location>
</feature>
<dbReference type="Proteomes" id="UP001499974">
    <property type="component" value="Unassembled WGS sequence"/>
</dbReference>
<evidence type="ECO:0000313" key="2">
    <source>
        <dbReference type="EMBL" id="GAA4699896.1"/>
    </source>
</evidence>